<dbReference type="Pfam" id="PF01636">
    <property type="entry name" value="APH"/>
    <property type="match status" value="1"/>
</dbReference>
<dbReference type="Proteomes" id="UP001268610">
    <property type="component" value="Unassembled WGS sequence"/>
</dbReference>
<organism evidence="2 3">
    <name type="scientific">Rhizobium hidalgonense</name>
    <dbReference type="NCBI Taxonomy" id="1538159"/>
    <lineage>
        <taxon>Bacteria</taxon>
        <taxon>Pseudomonadati</taxon>
        <taxon>Pseudomonadota</taxon>
        <taxon>Alphaproteobacteria</taxon>
        <taxon>Hyphomicrobiales</taxon>
        <taxon>Rhizobiaceae</taxon>
        <taxon>Rhizobium/Agrobacterium group</taxon>
        <taxon>Rhizobium</taxon>
    </lineage>
</organism>
<evidence type="ECO:0000313" key="2">
    <source>
        <dbReference type="EMBL" id="MDR9777863.1"/>
    </source>
</evidence>
<accession>A0AAJ2H355</accession>
<dbReference type="EMBL" id="JAVLSF010000248">
    <property type="protein sequence ID" value="MDR9777863.1"/>
    <property type="molecule type" value="Genomic_DNA"/>
</dbReference>
<dbReference type="Gene3D" id="3.30.200.20">
    <property type="entry name" value="Phosphorylase Kinase, domain 1"/>
    <property type="match status" value="1"/>
</dbReference>
<dbReference type="SUPFAM" id="SSF56112">
    <property type="entry name" value="Protein kinase-like (PK-like)"/>
    <property type="match status" value="1"/>
</dbReference>
<comment type="caution">
    <text evidence="2">The sequence shown here is derived from an EMBL/GenBank/DDBJ whole genome shotgun (WGS) entry which is preliminary data.</text>
</comment>
<dbReference type="Gene3D" id="3.90.1200.10">
    <property type="match status" value="1"/>
</dbReference>
<dbReference type="RefSeq" id="WP_310866033.1">
    <property type="nucleotide sequence ID" value="NZ_JAVLSF010000248.1"/>
</dbReference>
<dbReference type="InterPro" id="IPR002575">
    <property type="entry name" value="Aminoglycoside_PTrfase"/>
</dbReference>
<evidence type="ECO:0000313" key="3">
    <source>
        <dbReference type="Proteomes" id="UP001268610"/>
    </source>
</evidence>
<feature type="domain" description="Aminoglycoside phosphotransferase" evidence="1">
    <location>
        <begin position="26"/>
        <end position="148"/>
    </location>
</feature>
<dbReference type="AlphaFoldDB" id="A0AAJ2H355"/>
<dbReference type="InterPro" id="IPR011009">
    <property type="entry name" value="Kinase-like_dom_sf"/>
</dbReference>
<evidence type="ECO:0000259" key="1">
    <source>
        <dbReference type="Pfam" id="PF01636"/>
    </source>
</evidence>
<gene>
    <name evidence="2" type="ORF">RJJ65_35600</name>
</gene>
<proteinExistence type="predicted"/>
<sequence>MSVYTNVTIDEAQQLATQYGYRVTELTPIQTGIENSNYFVKFDQQPDMVLTIFEEMNFIDLQELLPLMAFLKEKGVPIAAPVPDLQGHLVNFIDNKPVQLAPRLAGVHPMQPSLTQVANIAAALAQLHVALQYYPLHRANNHGQDWWQDTKSQVLPLLSPPDQLM</sequence>
<name>A0AAJ2H355_9HYPH</name>
<feature type="non-terminal residue" evidence="2">
    <location>
        <position position="165"/>
    </location>
</feature>
<protein>
    <submittedName>
        <fullName evidence="2">Phosphotransferase</fullName>
    </submittedName>
</protein>
<reference evidence="2" key="1">
    <citation type="submission" date="2023-04" db="EMBL/GenBank/DDBJ databases">
        <title>Genomic characterization of faba bean (Vicia faba) microsymbionts in Mexican soils.</title>
        <authorList>
            <person name="Rivera Orduna F.N."/>
            <person name="Guevara-Luna J."/>
            <person name="Yan J."/>
            <person name="Arroyo-Herrera I."/>
            <person name="Li Y."/>
            <person name="Vasquez-Murrieta M.S."/>
            <person name="Wang E.T."/>
        </authorList>
    </citation>
    <scope>NUCLEOTIDE SEQUENCE</scope>
    <source>
        <strain evidence="2">CH26</strain>
    </source>
</reference>